<dbReference type="InterPro" id="IPR045621">
    <property type="entry name" value="BPD_transp_1_N"/>
</dbReference>
<evidence type="ECO:0000256" key="1">
    <source>
        <dbReference type="ARBA" id="ARBA00004651"/>
    </source>
</evidence>
<feature type="transmembrane region" description="Helical" evidence="7">
    <location>
        <begin position="222"/>
        <end position="245"/>
    </location>
</feature>
<proteinExistence type="inferred from homology"/>
<dbReference type="Proteomes" id="UP000013569">
    <property type="component" value="Unassembled WGS sequence"/>
</dbReference>
<feature type="transmembrane region" description="Helical" evidence="7">
    <location>
        <begin position="142"/>
        <end position="165"/>
    </location>
</feature>
<keyword evidence="4 7" id="KW-0812">Transmembrane</keyword>
<dbReference type="Pfam" id="PF00528">
    <property type="entry name" value="BPD_transp_1"/>
    <property type="match status" value="1"/>
</dbReference>
<evidence type="ECO:0000256" key="5">
    <source>
        <dbReference type="ARBA" id="ARBA00022989"/>
    </source>
</evidence>
<evidence type="ECO:0000256" key="7">
    <source>
        <dbReference type="RuleBase" id="RU363032"/>
    </source>
</evidence>
<evidence type="ECO:0000256" key="6">
    <source>
        <dbReference type="ARBA" id="ARBA00023136"/>
    </source>
</evidence>
<feature type="region of interest" description="Disordered" evidence="8">
    <location>
        <begin position="1"/>
        <end position="27"/>
    </location>
</feature>
<dbReference type="EMBL" id="AQPW01000010">
    <property type="protein sequence ID" value="EON32762.1"/>
    <property type="molecule type" value="Genomic_DNA"/>
</dbReference>
<organism evidence="10 11">
    <name type="scientific">Gordonia terrae C-6</name>
    <dbReference type="NCBI Taxonomy" id="1316928"/>
    <lineage>
        <taxon>Bacteria</taxon>
        <taxon>Bacillati</taxon>
        <taxon>Actinomycetota</taxon>
        <taxon>Actinomycetes</taxon>
        <taxon>Mycobacteriales</taxon>
        <taxon>Gordoniaceae</taxon>
        <taxon>Gordonia</taxon>
    </lineage>
</organism>
<sequence length="358" mass="38451">MSTTLFTNETVARPGPPPPQPGEPVEERPVRLATIRRAARRHRLALRISGRVLLLVPVLFVISILVFVLGKASPGDPVKASLHGVLSPDAVADLQKAFGLNDPVVVQYLTWLSSLFTDGGGRSIINGSTVFDTLGTAFGNTLVLTAAAALVFVVFGVFIGTVAALNHNRFVDRAIMLLVQVGSNLSVYWFGLLLIWLFALEWKVLPATGMRDASGDGGAGDLFHHLILPAFSAALISMLILARFARAGVIESMESDYIRTLRSQGMPRRRILVKHVGRNVAPIIVTTTGLEVGTLLSGAVFVEFVFSWPGVGTDLMNAISAHDYPVIQGGVMLVTVVFVLVNLVTDVVGDLLDPRLRS</sequence>
<dbReference type="OrthoDB" id="4695618at2"/>
<reference evidence="10 11" key="1">
    <citation type="journal article" date="2013" name="Genome Announc.">
        <title>Draft Genome Sequence of a Benzothiophene-Desulfurizing Bacterium, Gordona terrae Strain C-6.</title>
        <authorList>
            <person name="Wang W."/>
            <person name="Ma T."/>
            <person name="Ren Y."/>
            <person name="Li G."/>
        </authorList>
    </citation>
    <scope>NUCLEOTIDE SEQUENCE [LARGE SCALE GENOMIC DNA]</scope>
    <source>
        <strain evidence="10 11">C-6</strain>
    </source>
</reference>
<evidence type="ECO:0000256" key="4">
    <source>
        <dbReference type="ARBA" id="ARBA00022692"/>
    </source>
</evidence>
<gene>
    <name evidence="10" type="ORF">GTC6_10386</name>
</gene>
<dbReference type="InterPro" id="IPR035906">
    <property type="entry name" value="MetI-like_sf"/>
</dbReference>
<keyword evidence="2 7" id="KW-0813">Transport</keyword>
<comment type="subcellular location">
    <subcellularLocation>
        <location evidence="1 7">Cell membrane</location>
        <topology evidence="1 7">Multi-pass membrane protein</topology>
    </subcellularLocation>
</comment>
<evidence type="ECO:0000313" key="11">
    <source>
        <dbReference type="Proteomes" id="UP000013569"/>
    </source>
</evidence>
<feature type="transmembrane region" description="Helical" evidence="7">
    <location>
        <begin position="280"/>
        <end position="306"/>
    </location>
</feature>
<evidence type="ECO:0000256" key="8">
    <source>
        <dbReference type="SAM" id="MobiDB-lite"/>
    </source>
</evidence>
<dbReference type="SUPFAM" id="SSF161098">
    <property type="entry name" value="MetI-like"/>
    <property type="match status" value="1"/>
</dbReference>
<keyword evidence="6 7" id="KW-0472">Membrane</keyword>
<keyword evidence="5 7" id="KW-1133">Transmembrane helix</keyword>
<dbReference type="InterPro" id="IPR000515">
    <property type="entry name" value="MetI-like"/>
</dbReference>
<accession>R7Y9U3</accession>
<dbReference type="GO" id="GO:0055085">
    <property type="term" value="P:transmembrane transport"/>
    <property type="evidence" value="ECO:0007669"/>
    <property type="project" value="InterPro"/>
</dbReference>
<feature type="transmembrane region" description="Helical" evidence="7">
    <location>
        <begin position="326"/>
        <end position="348"/>
    </location>
</feature>
<dbReference type="PANTHER" id="PTHR43163">
    <property type="entry name" value="DIPEPTIDE TRANSPORT SYSTEM PERMEASE PROTEIN DPPB-RELATED"/>
    <property type="match status" value="1"/>
</dbReference>
<feature type="transmembrane region" description="Helical" evidence="7">
    <location>
        <begin position="177"/>
        <end position="202"/>
    </location>
</feature>
<dbReference type="RefSeq" id="WP_010842500.1">
    <property type="nucleotide sequence ID" value="NZ_AQPW01000010.1"/>
</dbReference>
<name>R7Y9U3_9ACTN</name>
<dbReference type="Gene3D" id="1.10.3720.10">
    <property type="entry name" value="MetI-like"/>
    <property type="match status" value="1"/>
</dbReference>
<feature type="compositionally biased region" description="Polar residues" evidence="8">
    <location>
        <begin position="1"/>
        <end position="10"/>
    </location>
</feature>
<feature type="transmembrane region" description="Helical" evidence="7">
    <location>
        <begin position="44"/>
        <end position="69"/>
    </location>
</feature>
<protein>
    <submittedName>
        <fullName evidence="10">ABC-type dipeptide/oligopeptide/nickel transport system, permease component</fullName>
    </submittedName>
</protein>
<evidence type="ECO:0000256" key="2">
    <source>
        <dbReference type="ARBA" id="ARBA00022448"/>
    </source>
</evidence>
<dbReference type="PANTHER" id="PTHR43163:SF6">
    <property type="entry name" value="DIPEPTIDE TRANSPORT SYSTEM PERMEASE PROTEIN DPPB-RELATED"/>
    <property type="match status" value="1"/>
</dbReference>
<feature type="domain" description="ABC transmembrane type-1" evidence="9">
    <location>
        <begin position="138"/>
        <end position="345"/>
    </location>
</feature>
<dbReference type="PROSITE" id="PS50928">
    <property type="entry name" value="ABC_TM1"/>
    <property type="match status" value="1"/>
</dbReference>
<comment type="caution">
    <text evidence="10">The sequence shown here is derived from an EMBL/GenBank/DDBJ whole genome shotgun (WGS) entry which is preliminary data.</text>
</comment>
<dbReference type="PATRIC" id="fig|1316928.3.peg.2084"/>
<evidence type="ECO:0000259" key="9">
    <source>
        <dbReference type="PROSITE" id="PS50928"/>
    </source>
</evidence>
<comment type="similarity">
    <text evidence="7">Belongs to the binding-protein-dependent transport system permease family.</text>
</comment>
<keyword evidence="3" id="KW-1003">Cell membrane</keyword>
<dbReference type="CDD" id="cd06261">
    <property type="entry name" value="TM_PBP2"/>
    <property type="match status" value="1"/>
</dbReference>
<evidence type="ECO:0000313" key="10">
    <source>
        <dbReference type="EMBL" id="EON32762.1"/>
    </source>
</evidence>
<dbReference type="GO" id="GO:0005886">
    <property type="term" value="C:plasma membrane"/>
    <property type="evidence" value="ECO:0007669"/>
    <property type="project" value="UniProtKB-SubCell"/>
</dbReference>
<dbReference type="AlphaFoldDB" id="R7Y9U3"/>
<evidence type="ECO:0000256" key="3">
    <source>
        <dbReference type="ARBA" id="ARBA00022475"/>
    </source>
</evidence>
<dbReference type="Pfam" id="PF19300">
    <property type="entry name" value="BPD_transp_1_N"/>
    <property type="match status" value="1"/>
</dbReference>